<organism evidence="1">
    <name type="scientific">marine sediment metagenome</name>
    <dbReference type="NCBI Taxonomy" id="412755"/>
    <lineage>
        <taxon>unclassified sequences</taxon>
        <taxon>metagenomes</taxon>
        <taxon>ecological metagenomes</taxon>
    </lineage>
</organism>
<accession>A0A0F9DQ30</accession>
<reference evidence="1" key="1">
    <citation type="journal article" date="2015" name="Nature">
        <title>Complex archaea that bridge the gap between prokaryotes and eukaryotes.</title>
        <authorList>
            <person name="Spang A."/>
            <person name="Saw J.H."/>
            <person name="Jorgensen S.L."/>
            <person name="Zaremba-Niedzwiedzka K."/>
            <person name="Martijn J."/>
            <person name="Lind A.E."/>
            <person name="van Eijk R."/>
            <person name="Schleper C."/>
            <person name="Guy L."/>
            <person name="Ettema T.J."/>
        </authorList>
    </citation>
    <scope>NUCLEOTIDE SEQUENCE</scope>
</reference>
<evidence type="ECO:0000313" key="1">
    <source>
        <dbReference type="EMBL" id="KKL55886.1"/>
    </source>
</evidence>
<protein>
    <submittedName>
        <fullName evidence="1">Uncharacterized protein</fullName>
    </submittedName>
</protein>
<sequence>MVQIPVFCSDTALSGILDKFFVLKGPEGELELNVRGGDTPCGVVAYDLTKIGELP</sequence>
<dbReference type="EMBL" id="LAZR01030678">
    <property type="protein sequence ID" value="KKL55886.1"/>
    <property type="molecule type" value="Genomic_DNA"/>
</dbReference>
<dbReference type="AlphaFoldDB" id="A0A0F9DQ30"/>
<name>A0A0F9DQ30_9ZZZZ</name>
<gene>
    <name evidence="1" type="ORF">LCGC14_2250940</name>
</gene>
<comment type="caution">
    <text evidence="1">The sequence shown here is derived from an EMBL/GenBank/DDBJ whole genome shotgun (WGS) entry which is preliminary data.</text>
</comment>
<proteinExistence type="predicted"/>